<dbReference type="Proteomes" id="UP000488956">
    <property type="component" value="Unassembled WGS sequence"/>
</dbReference>
<dbReference type="EMBL" id="QXFX01001230">
    <property type="protein sequence ID" value="KAE9094103.1"/>
    <property type="molecule type" value="Genomic_DNA"/>
</dbReference>
<evidence type="ECO:0000313" key="2">
    <source>
        <dbReference type="EMBL" id="KAE9094137.1"/>
    </source>
</evidence>
<sequence length="158" mass="17634">MTGKLKRVGSPAKVEPIAKTIKADVSRKETNSSKQTPFQRLQHLLASRQTAGSAGQVVTSVEELQQLLLNQQSLKGVTLKFKLVWISDHLYRQTKFVRQHFTDAASPETLEAQLAVRMLPPPGTIAEIAYFSSMKLFREKQCQACVKLKDISRKGAQP</sequence>
<proteinExistence type="predicted"/>
<accession>A0A6A3W8J0</accession>
<evidence type="ECO:0000313" key="5">
    <source>
        <dbReference type="Proteomes" id="UP000441208"/>
    </source>
</evidence>
<dbReference type="OrthoDB" id="10513100at2759"/>
<organism evidence="3 4">
    <name type="scientific">Phytophthora fragariae</name>
    <dbReference type="NCBI Taxonomy" id="53985"/>
    <lineage>
        <taxon>Eukaryota</taxon>
        <taxon>Sar</taxon>
        <taxon>Stramenopiles</taxon>
        <taxon>Oomycota</taxon>
        <taxon>Peronosporomycetes</taxon>
        <taxon>Peronosporales</taxon>
        <taxon>Peronosporaceae</taxon>
        <taxon>Phytophthora</taxon>
    </lineage>
</organism>
<gene>
    <name evidence="3" type="ORF">PF005_g23130</name>
    <name evidence="2" type="ORF">PF007_g17868</name>
    <name evidence="1" type="ORF">PF010_g17234</name>
</gene>
<reference evidence="4 5" key="1">
    <citation type="submission" date="2018-08" db="EMBL/GenBank/DDBJ databases">
        <title>Genomic investigation of the strawberry pathogen Phytophthora fragariae indicates pathogenicity is determined by transcriptional variation in three key races.</title>
        <authorList>
            <person name="Adams T.M."/>
            <person name="Armitage A.D."/>
            <person name="Sobczyk M.K."/>
            <person name="Bates H.J."/>
            <person name="Dunwell J.M."/>
            <person name="Nellist C.F."/>
            <person name="Harrison R.J."/>
        </authorList>
    </citation>
    <scope>NUCLEOTIDE SEQUENCE [LARGE SCALE GENOMIC DNA]</scope>
    <source>
        <strain evidence="3 4">NOV-27</strain>
        <strain evidence="2 5">NOV-71</strain>
        <strain evidence="1 6">ONT-3</strain>
    </source>
</reference>
<evidence type="ECO:0000313" key="3">
    <source>
        <dbReference type="EMBL" id="KAE9180796.1"/>
    </source>
</evidence>
<comment type="caution">
    <text evidence="3">The sequence shown here is derived from an EMBL/GenBank/DDBJ whole genome shotgun (WGS) entry which is preliminary data.</text>
</comment>
<dbReference type="Proteomes" id="UP000441208">
    <property type="component" value="Unassembled WGS sequence"/>
</dbReference>
<name>A0A6A3W8J0_9STRA</name>
<evidence type="ECO:0000313" key="1">
    <source>
        <dbReference type="EMBL" id="KAE9094103.1"/>
    </source>
</evidence>
<keyword evidence="4" id="KW-1185">Reference proteome</keyword>
<dbReference type="EMBL" id="QXFZ01001241">
    <property type="protein sequence ID" value="KAE9094137.1"/>
    <property type="molecule type" value="Genomic_DNA"/>
</dbReference>
<evidence type="ECO:0000313" key="6">
    <source>
        <dbReference type="Proteomes" id="UP000488956"/>
    </source>
</evidence>
<dbReference type="EMBL" id="QXGB01002163">
    <property type="protein sequence ID" value="KAE9180796.1"/>
    <property type="molecule type" value="Genomic_DNA"/>
</dbReference>
<protein>
    <submittedName>
        <fullName evidence="3">Uncharacterized protein</fullName>
    </submittedName>
</protein>
<dbReference type="Proteomes" id="UP000433483">
    <property type="component" value="Unassembled WGS sequence"/>
</dbReference>
<evidence type="ECO:0000313" key="4">
    <source>
        <dbReference type="Proteomes" id="UP000433483"/>
    </source>
</evidence>
<dbReference type="AlphaFoldDB" id="A0A6A3W8J0"/>